<keyword evidence="4" id="KW-0410">Iron transport</keyword>
<keyword evidence="10" id="KW-1185">Reference proteome</keyword>
<keyword evidence="5" id="KW-0408">Iron</keyword>
<keyword evidence="6" id="KW-0406">Ion transport</keyword>
<evidence type="ECO:0000256" key="1">
    <source>
        <dbReference type="ARBA" id="ARBA00004202"/>
    </source>
</evidence>
<reference evidence="9 10" key="1">
    <citation type="submission" date="2019-03" db="EMBL/GenBank/DDBJ databases">
        <title>Genomic Encyclopedia of Type Strains, Phase III (KMG-III): the genomes of soil and plant-associated and newly described type strains.</title>
        <authorList>
            <person name="Whitman W."/>
        </authorList>
    </citation>
    <scope>NUCLEOTIDE SEQUENCE [LARGE SCALE GENOMIC DNA]</scope>
    <source>
        <strain evidence="9 10">VKM Ac-2573</strain>
    </source>
</reference>
<evidence type="ECO:0000313" key="10">
    <source>
        <dbReference type="Proteomes" id="UP000295146"/>
    </source>
</evidence>
<dbReference type="GO" id="GO:0005886">
    <property type="term" value="C:plasma membrane"/>
    <property type="evidence" value="ECO:0007669"/>
    <property type="project" value="UniProtKB-SubCell"/>
</dbReference>
<evidence type="ECO:0000259" key="8">
    <source>
        <dbReference type="SMART" id="SM00382"/>
    </source>
</evidence>
<dbReference type="SMART" id="SM00382">
    <property type="entry name" value="AAA"/>
    <property type="match status" value="1"/>
</dbReference>
<dbReference type="AlphaFoldDB" id="A0A4R8BY34"/>
<evidence type="ECO:0000256" key="2">
    <source>
        <dbReference type="ARBA" id="ARBA00022448"/>
    </source>
</evidence>
<evidence type="ECO:0000256" key="4">
    <source>
        <dbReference type="ARBA" id="ARBA00022496"/>
    </source>
</evidence>
<gene>
    <name evidence="9" type="ORF">EV653_6834</name>
</gene>
<dbReference type="GO" id="GO:0006302">
    <property type="term" value="P:double-strand break repair"/>
    <property type="evidence" value="ECO:0007669"/>
    <property type="project" value="InterPro"/>
</dbReference>
<keyword evidence="3" id="KW-1003">Cell membrane</keyword>
<proteinExistence type="predicted"/>
<keyword evidence="7" id="KW-0472">Membrane</keyword>
<organism evidence="9 10">
    <name type="scientific">Kribbella pratensis</name>
    <dbReference type="NCBI Taxonomy" id="2512112"/>
    <lineage>
        <taxon>Bacteria</taxon>
        <taxon>Bacillati</taxon>
        <taxon>Actinomycetota</taxon>
        <taxon>Actinomycetes</taxon>
        <taxon>Propionibacteriales</taxon>
        <taxon>Kribbellaceae</taxon>
        <taxon>Kribbella</taxon>
    </lineage>
</organism>
<evidence type="ECO:0000256" key="3">
    <source>
        <dbReference type="ARBA" id="ARBA00022475"/>
    </source>
</evidence>
<dbReference type="RefSeq" id="WP_134109015.1">
    <property type="nucleotide sequence ID" value="NZ_SODP01000003.1"/>
</dbReference>
<comment type="caution">
    <text evidence="9">The sequence shown here is derived from an EMBL/GenBank/DDBJ whole genome shotgun (WGS) entry which is preliminary data.</text>
</comment>
<dbReference type="InterPro" id="IPR003959">
    <property type="entry name" value="ATPase_AAA_core"/>
</dbReference>
<dbReference type="GO" id="GO:0005524">
    <property type="term" value="F:ATP binding"/>
    <property type="evidence" value="ECO:0007669"/>
    <property type="project" value="InterPro"/>
</dbReference>
<accession>A0A4R8BY34</accession>
<dbReference type="OrthoDB" id="9784297at2"/>
<dbReference type="Proteomes" id="UP000295146">
    <property type="component" value="Unassembled WGS sequence"/>
</dbReference>
<comment type="subcellular location">
    <subcellularLocation>
        <location evidence="1">Cell membrane</location>
        <topology evidence="1">Peripheral membrane protein</topology>
    </subcellularLocation>
</comment>
<evidence type="ECO:0000256" key="6">
    <source>
        <dbReference type="ARBA" id="ARBA00023065"/>
    </source>
</evidence>
<dbReference type="GO" id="GO:0016887">
    <property type="term" value="F:ATP hydrolysis activity"/>
    <property type="evidence" value="ECO:0007669"/>
    <property type="project" value="InterPro"/>
</dbReference>
<dbReference type="InterPro" id="IPR038729">
    <property type="entry name" value="Rad50/SbcC_AAA"/>
</dbReference>
<dbReference type="Pfam" id="PF13304">
    <property type="entry name" value="AAA_21"/>
    <property type="match status" value="1"/>
</dbReference>
<evidence type="ECO:0000313" key="9">
    <source>
        <dbReference type="EMBL" id="TDW66802.1"/>
    </source>
</evidence>
<protein>
    <submittedName>
        <fullName evidence="9">ATPase</fullName>
    </submittedName>
</protein>
<dbReference type="Pfam" id="PF13476">
    <property type="entry name" value="AAA_23"/>
    <property type="match status" value="1"/>
</dbReference>
<dbReference type="EMBL" id="SODP01000003">
    <property type="protein sequence ID" value="TDW66802.1"/>
    <property type="molecule type" value="Genomic_DNA"/>
</dbReference>
<sequence length="244" mass="26339">MPFASHPVRRVAAAEGIRPSGHWPHTIPAVHQLLTDGLDLDPGVTFLVGENGAGKSTLVEAIAVAFGLSPEGGSTGARLTTRATESPLADDLLLTRGVGAKRAGFFLRAETMHGFYSYLERNPKPSGPPEPVFHEMSHGESFLNLISDRFSRPGFYCLDEPESALSFSSSLAVIGVLNRLAEGGSQVLCATHSPVIAALPGATILEVGDWGIRRTTWEDLKLVQNWKAYLQAPERYLRHIIQSS</sequence>
<name>A0A4R8BY34_9ACTN</name>
<evidence type="ECO:0000256" key="7">
    <source>
        <dbReference type="ARBA" id="ARBA00023136"/>
    </source>
</evidence>
<dbReference type="GO" id="GO:0006826">
    <property type="term" value="P:iron ion transport"/>
    <property type="evidence" value="ECO:0007669"/>
    <property type="project" value="UniProtKB-KW"/>
</dbReference>
<dbReference type="Gene3D" id="3.40.50.300">
    <property type="entry name" value="P-loop containing nucleotide triphosphate hydrolases"/>
    <property type="match status" value="2"/>
</dbReference>
<evidence type="ECO:0000256" key="5">
    <source>
        <dbReference type="ARBA" id="ARBA00023004"/>
    </source>
</evidence>
<feature type="domain" description="AAA+ ATPase" evidence="8">
    <location>
        <begin position="41"/>
        <end position="209"/>
    </location>
</feature>
<dbReference type="PANTHER" id="PTHR42771:SF2">
    <property type="entry name" value="IRON(3+)-HYDROXAMATE IMPORT ATP-BINDING PROTEIN FHUC"/>
    <property type="match status" value="1"/>
</dbReference>
<dbReference type="InterPro" id="IPR027417">
    <property type="entry name" value="P-loop_NTPase"/>
</dbReference>
<dbReference type="SUPFAM" id="SSF52540">
    <property type="entry name" value="P-loop containing nucleoside triphosphate hydrolases"/>
    <property type="match status" value="1"/>
</dbReference>
<keyword evidence="2" id="KW-0813">Transport</keyword>
<dbReference type="PANTHER" id="PTHR42771">
    <property type="entry name" value="IRON(3+)-HYDROXAMATE IMPORT ATP-BINDING PROTEIN FHUC"/>
    <property type="match status" value="1"/>
</dbReference>
<dbReference type="InterPro" id="IPR003593">
    <property type="entry name" value="AAA+_ATPase"/>
</dbReference>
<dbReference type="InterPro" id="IPR051535">
    <property type="entry name" value="Siderophore_ABC-ATPase"/>
</dbReference>